<name>A0A8J3YZJ7_9ACTN</name>
<dbReference type="Proteomes" id="UP000612585">
    <property type="component" value="Unassembled WGS sequence"/>
</dbReference>
<reference evidence="1" key="1">
    <citation type="submission" date="2021-01" db="EMBL/GenBank/DDBJ databases">
        <title>Whole genome shotgun sequence of Virgisporangium aurantiacum NBRC 16421.</title>
        <authorList>
            <person name="Komaki H."/>
            <person name="Tamura T."/>
        </authorList>
    </citation>
    <scope>NUCLEOTIDE SEQUENCE</scope>
    <source>
        <strain evidence="1">NBRC 16421</strain>
    </source>
</reference>
<evidence type="ECO:0000313" key="1">
    <source>
        <dbReference type="EMBL" id="GIJ53612.1"/>
    </source>
</evidence>
<dbReference type="EMBL" id="BOPG01000008">
    <property type="protein sequence ID" value="GIJ53612.1"/>
    <property type="molecule type" value="Genomic_DNA"/>
</dbReference>
<evidence type="ECO:0000313" key="2">
    <source>
        <dbReference type="Proteomes" id="UP000612585"/>
    </source>
</evidence>
<evidence type="ECO:0008006" key="3">
    <source>
        <dbReference type="Google" id="ProtNLM"/>
    </source>
</evidence>
<proteinExistence type="predicted"/>
<sequence length="166" mass="17943">MPRAEAIQHAEEASALEAEAAGATSGTTAGGLLIEAANQWWLAGDLQRCRSLLETVIEGGGEAGCFARAELLGVFLQEADRDGAEAELVRLADDPALTEGPCQLVGELLTDHGALAAALEWYDRVLGFWTDERRAAAAATDGRRSTDRMLWQQRQRVRKRQGLQPD</sequence>
<dbReference type="RefSeq" id="WP_203988038.1">
    <property type="nucleotide sequence ID" value="NZ_BOPG01000008.1"/>
</dbReference>
<accession>A0A8J3YZJ7</accession>
<gene>
    <name evidence="1" type="ORF">Vau01_011280</name>
</gene>
<protein>
    <recommendedName>
        <fullName evidence="3">Tetratricopeptide repeat protein</fullName>
    </recommendedName>
</protein>
<dbReference type="AlphaFoldDB" id="A0A8J3YZJ7"/>
<keyword evidence="2" id="KW-1185">Reference proteome</keyword>
<organism evidence="1 2">
    <name type="scientific">Virgisporangium aurantiacum</name>
    <dbReference type="NCBI Taxonomy" id="175570"/>
    <lineage>
        <taxon>Bacteria</taxon>
        <taxon>Bacillati</taxon>
        <taxon>Actinomycetota</taxon>
        <taxon>Actinomycetes</taxon>
        <taxon>Micromonosporales</taxon>
        <taxon>Micromonosporaceae</taxon>
        <taxon>Virgisporangium</taxon>
    </lineage>
</organism>
<comment type="caution">
    <text evidence="1">The sequence shown here is derived from an EMBL/GenBank/DDBJ whole genome shotgun (WGS) entry which is preliminary data.</text>
</comment>